<organism evidence="2 3">
    <name type="scientific">Funneliformis geosporum</name>
    <dbReference type="NCBI Taxonomy" id="1117311"/>
    <lineage>
        <taxon>Eukaryota</taxon>
        <taxon>Fungi</taxon>
        <taxon>Fungi incertae sedis</taxon>
        <taxon>Mucoromycota</taxon>
        <taxon>Glomeromycotina</taxon>
        <taxon>Glomeromycetes</taxon>
        <taxon>Glomerales</taxon>
        <taxon>Glomeraceae</taxon>
        <taxon>Funneliformis</taxon>
    </lineage>
</organism>
<dbReference type="Proteomes" id="UP001153678">
    <property type="component" value="Unassembled WGS sequence"/>
</dbReference>
<keyword evidence="3" id="KW-1185">Reference proteome</keyword>
<accession>A0A9W4T0P0</accession>
<feature type="region of interest" description="Disordered" evidence="1">
    <location>
        <begin position="1"/>
        <end position="37"/>
    </location>
</feature>
<comment type="caution">
    <text evidence="2">The sequence shown here is derived from an EMBL/GenBank/DDBJ whole genome shotgun (WGS) entry which is preliminary data.</text>
</comment>
<evidence type="ECO:0000313" key="2">
    <source>
        <dbReference type="EMBL" id="CAI2188255.1"/>
    </source>
</evidence>
<reference evidence="2" key="1">
    <citation type="submission" date="2022-08" db="EMBL/GenBank/DDBJ databases">
        <authorList>
            <person name="Kallberg Y."/>
            <person name="Tangrot J."/>
            <person name="Rosling A."/>
        </authorList>
    </citation>
    <scope>NUCLEOTIDE SEQUENCE</scope>
    <source>
        <strain evidence="2">Wild A</strain>
    </source>
</reference>
<dbReference type="EMBL" id="CAMKVN010005084">
    <property type="protein sequence ID" value="CAI2188255.1"/>
    <property type="molecule type" value="Genomic_DNA"/>
</dbReference>
<sequence>MTEKRQQKRNTVEAESESTPQETSRKASKKQKTVVAPVVAPTRHSERIFRQDSGLARATKSLRINSGSDSRSSYELKDLPPMASKYSEEDMEALNVIFVPASNDNEVIPNIQASRDQAGTSTTTASQG</sequence>
<dbReference type="AlphaFoldDB" id="A0A9W4T0P0"/>
<evidence type="ECO:0000256" key="1">
    <source>
        <dbReference type="SAM" id="MobiDB-lite"/>
    </source>
</evidence>
<evidence type="ECO:0000313" key="3">
    <source>
        <dbReference type="Proteomes" id="UP001153678"/>
    </source>
</evidence>
<name>A0A9W4T0P0_9GLOM</name>
<proteinExistence type="predicted"/>
<dbReference type="OrthoDB" id="2421681at2759"/>
<gene>
    <name evidence="2" type="ORF">FWILDA_LOCUS13486</name>
</gene>
<protein>
    <submittedName>
        <fullName evidence="2">3425_t:CDS:1</fullName>
    </submittedName>
</protein>